<accession>A4A176</accession>
<evidence type="ECO:0000313" key="2">
    <source>
        <dbReference type="Proteomes" id="UP000004358"/>
    </source>
</evidence>
<sequence>MAPVLERRDSLVRLEVMGTKRPTLAESSV</sequence>
<comment type="caution">
    <text evidence="1">The sequence shown here is derived from an EMBL/GenBank/DDBJ whole genome shotgun (WGS) entry which is preliminary data.</text>
</comment>
<reference evidence="1 2" key="1">
    <citation type="submission" date="2006-02" db="EMBL/GenBank/DDBJ databases">
        <authorList>
            <person name="Amann R."/>
            <person name="Ferriera S."/>
            <person name="Johnson J."/>
            <person name="Kravitz S."/>
            <person name="Halpern A."/>
            <person name="Remington K."/>
            <person name="Beeson K."/>
            <person name="Tran B."/>
            <person name="Rogers Y.-H."/>
            <person name="Friedman R."/>
            <person name="Venter J.C."/>
        </authorList>
    </citation>
    <scope>NUCLEOTIDE SEQUENCE [LARGE SCALE GENOMIC DNA]</scope>
    <source>
        <strain evidence="1 2">DSM 3645</strain>
    </source>
</reference>
<protein>
    <submittedName>
        <fullName evidence="1">Uncharacterized protein</fullName>
    </submittedName>
</protein>
<organism evidence="1 2">
    <name type="scientific">Blastopirellula marina DSM 3645</name>
    <dbReference type="NCBI Taxonomy" id="314230"/>
    <lineage>
        <taxon>Bacteria</taxon>
        <taxon>Pseudomonadati</taxon>
        <taxon>Planctomycetota</taxon>
        <taxon>Planctomycetia</taxon>
        <taxon>Pirellulales</taxon>
        <taxon>Pirellulaceae</taxon>
        <taxon>Blastopirellula</taxon>
    </lineage>
</organism>
<evidence type="ECO:0000313" key="1">
    <source>
        <dbReference type="EMBL" id="EAQ77428.1"/>
    </source>
</evidence>
<dbReference type="EMBL" id="AANZ01000033">
    <property type="protein sequence ID" value="EAQ77428.1"/>
    <property type="molecule type" value="Genomic_DNA"/>
</dbReference>
<dbReference type="Proteomes" id="UP000004358">
    <property type="component" value="Unassembled WGS sequence"/>
</dbReference>
<name>A4A176_9BACT</name>
<dbReference type="HOGENOM" id="CLU_3408805_0_0_0"/>
<dbReference type="AlphaFoldDB" id="A4A176"/>
<proteinExistence type="predicted"/>
<gene>
    <name evidence="1" type="ORF">DSM3645_19937</name>
</gene>